<sequence length="268" mass="29405">MPVCAIHLLSLSPQTSLASFLSILRTSNLSPLVISRCVRWIILPTSTSLEPLLAQNTRWDLLLILPSASPLPLSLHKLIHHQWTVTAGVPSRLVADFAARNERLLHPRKKDIPPLTGALEKPKLADSAQALELSPGLRDWIRDFAAKEGNGAVSMLNLISFKPGMKSEYLTYGKAFAESIGSKRGGNAKIVGTVVEINGKKKEDGENWDEIALAHYPSIVHFADMLASEDYQEVNHKHRVPALRDTFIMCTTELGLDDFAGSGTQAKL</sequence>
<gene>
    <name evidence="1" type="ORF">K432DRAFT_418244</name>
</gene>
<protein>
    <recommendedName>
        <fullName evidence="3">DUF1330 domain-containing protein</fullName>
    </recommendedName>
</protein>
<dbReference type="OrthoDB" id="265717at2759"/>
<organism evidence="1 2">
    <name type="scientific">Lepidopterella palustris CBS 459.81</name>
    <dbReference type="NCBI Taxonomy" id="1314670"/>
    <lineage>
        <taxon>Eukaryota</taxon>
        <taxon>Fungi</taxon>
        <taxon>Dikarya</taxon>
        <taxon>Ascomycota</taxon>
        <taxon>Pezizomycotina</taxon>
        <taxon>Dothideomycetes</taxon>
        <taxon>Pleosporomycetidae</taxon>
        <taxon>Mytilinidiales</taxon>
        <taxon>Argynnaceae</taxon>
        <taxon>Lepidopterella</taxon>
    </lineage>
</organism>
<accession>A0A8E2JDG7</accession>
<evidence type="ECO:0000313" key="1">
    <source>
        <dbReference type="EMBL" id="OCK78019.1"/>
    </source>
</evidence>
<dbReference type="EMBL" id="KV745085">
    <property type="protein sequence ID" value="OCK78019.1"/>
    <property type="molecule type" value="Genomic_DNA"/>
</dbReference>
<dbReference type="PANTHER" id="PTHR40257:SF1">
    <property type="entry name" value="DUF1330 DOMAIN-CONTAINING PROTEIN"/>
    <property type="match status" value="1"/>
</dbReference>
<dbReference type="Gene3D" id="3.30.70.100">
    <property type="match status" value="1"/>
</dbReference>
<evidence type="ECO:0000313" key="2">
    <source>
        <dbReference type="Proteomes" id="UP000250266"/>
    </source>
</evidence>
<evidence type="ECO:0008006" key="3">
    <source>
        <dbReference type="Google" id="ProtNLM"/>
    </source>
</evidence>
<dbReference type="Proteomes" id="UP000250266">
    <property type="component" value="Unassembled WGS sequence"/>
</dbReference>
<dbReference type="PANTHER" id="PTHR40257">
    <property type="match status" value="1"/>
</dbReference>
<name>A0A8E2JDG7_9PEZI</name>
<proteinExistence type="predicted"/>
<keyword evidence="2" id="KW-1185">Reference proteome</keyword>
<dbReference type="AlphaFoldDB" id="A0A8E2JDG7"/>
<reference evidence="1 2" key="1">
    <citation type="journal article" date="2016" name="Nat. Commun.">
        <title>Ectomycorrhizal ecology is imprinted in the genome of the dominant symbiotic fungus Cenococcum geophilum.</title>
        <authorList>
            <consortium name="DOE Joint Genome Institute"/>
            <person name="Peter M."/>
            <person name="Kohler A."/>
            <person name="Ohm R.A."/>
            <person name="Kuo A."/>
            <person name="Krutzmann J."/>
            <person name="Morin E."/>
            <person name="Arend M."/>
            <person name="Barry K.W."/>
            <person name="Binder M."/>
            <person name="Choi C."/>
            <person name="Clum A."/>
            <person name="Copeland A."/>
            <person name="Grisel N."/>
            <person name="Haridas S."/>
            <person name="Kipfer T."/>
            <person name="LaButti K."/>
            <person name="Lindquist E."/>
            <person name="Lipzen A."/>
            <person name="Maire R."/>
            <person name="Meier B."/>
            <person name="Mihaltcheva S."/>
            <person name="Molinier V."/>
            <person name="Murat C."/>
            <person name="Poggeler S."/>
            <person name="Quandt C.A."/>
            <person name="Sperisen C."/>
            <person name="Tritt A."/>
            <person name="Tisserant E."/>
            <person name="Crous P.W."/>
            <person name="Henrissat B."/>
            <person name="Nehls U."/>
            <person name="Egli S."/>
            <person name="Spatafora J.W."/>
            <person name="Grigoriev I.V."/>
            <person name="Martin F.M."/>
        </authorList>
    </citation>
    <scope>NUCLEOTIDE SEQUENCE [LARGE SCALE GENOMIC DNA]</scope>
    <source>
        <strain evidence="1 2">CBS 459.81</strain>
    </source>
</reference>